<dbReference type="AlphaFoldDB" id="A0A9P4Q508"/>
<dbReference type="PANTHER" id="PTHR47706:SF7">
    <property type="entry name" value="CIPA-LIKE, PUTATIVE (AFU_ORTHOLOGUE AFUA_1G01630)-RELATED"/>
    <property type="match status" value="1"/>
</dbReference>
<keyword evidence="1" id="KW-0521">NADP</keyword>
<dbReference type="GO" id="GO:0016491">
    <property type="term" value="F:oxidoreductase activity"/>
    <property type="evidence" value="ECO:0007669"/>
    <property type="project" value="UniProtKB-KW"/>
</dbReference>
<keyword evidence="4" id="KW-1185">Reference proteome</keyword>
<protein>
    <submittedName>
        <fullName evidence="3">Uncharacterized protein</fullName>
    </submittedName>
</protein>
<dbReference type="InterPro" id="IPR051609">
    <property type="entry name" value="NmrA/Isoflavone_reductase-like"/>
</dbReference>
<sequence>MSTLPRVGETVAKVLALPLTDSANPRRSLEHYANNFVYTSSFTATNAQVFEAVKKATGTKEEDWTVQHHNEKRLELGEKLAREGGDMMQMMAHTMMGAYMQQGVGGDVEEKAKVDRKTFGLEEEDLDDVIAQLVKLIEKEPTPAWDPTGAH</sequence>
<evidence type="ECO:0000256" key="2">
    <source>
        <dbReference type="ARBA" id="ARBA00023002"/>
    </source>
</evidence>
<dbReference type="Proteomes" id="UP000799441">
    <property type="component" value="Unassembled WGS sequence"/>
</dbReference>
<keyword evidence="2" id="KW-0560">Oxidoreductase</keyword>
<organism evidence="3 4">
    <name type="scientific">Polychaeton citri CBS 116435</name>
    <dbReference type="NCBI Taxonomy" id="1314669"/>
    <lineage>
        <taxon>Eukaryota</taxon>
        <taxon>Fungi</taxon>
        <taxon>Dikarya</taxon>
        <taxon>Ascomycota</taxon>
        <taxon>Pezizomycotina</taxon>
        <taxon>Dothideomycetes</taxon>
        <taxon>Dothideomycetidae</taxon>
        <taxon>Capnodiales</taxon>
        <taxon>Capnodiaceae</taxon>
        <taxon>Polychaeton</taxon>
    </lineage>
</organism>
<comment type="caution">
    <text evidence="3">The sequence shown here is derived from an EMBL/GenBank/DDBJ whole genome shotgun (WGS) entry which is preliminary data.</text>
</comment>
<dbReference type="PANTHER" id="PTHR47706">
    <property type="entry name" value="NMRA-LIKE FAMILY PROTEIN"/>
    <property type="match status" value="1"/>
</dbReference>
<reference evidence="3" key="1">
    <citation type="journal article" date="2020" name="Stud. Mycol.">
        <title>101 Dothideomycetes genomes: a test case for predicting lifestyles and emergence of pathogens.</title>
        <authorList>
            <person name="Haridas S."/>
            <person name="Albert R."/>
            <person name="Binder M."/>
            <person name="Bloem J."/>
            <person name="Labutti K."/>
            <person name="Salamov A."/>
            <person name="Andreopoulos B."/>
            <person name="Baker S."/>
            <person name="Barry K."/>
            <person name="Bills G."/>
            <person name="Bluhm B."/>
            <person name="Cannon C."/>
            <person name="Castanera R."/>
            <person name="Culley D."/>
            <person name="Daum C."/>
            <person name="Ezra D."/>
            <person name="Gonzalez J."/>
            <person name="Henrissat B."/>
            <person name="Kuo A."/>
            <person name="Liang C."/>
            <person name="Lipzen A."/>
            <person name="Lutzoni F."/>
            <person name="Magnuson J."/>
            <person name="Mondo S."/>
            <person name="Nolan M."/>
            <person name="Ohm R."/>
            <person name="Pangilinan J."/>
            <person name="Park H.-J."/>
            <person name="Ramirez L."/>
            <person name="Alfaro M."/>
            <person name="Sun H."/>
            <person name="Tritt A."/>
            <person name="Yoshinaga Y."/>
            <person name="Zwiers L.-H."/>
            <person name="Turgeon B."/>
            <person name="Goodwin S."/>
            <person name="Spatafora J."/>
            <person name="Crous P."/>
            <person name="Grigoriev I."/>
        </authorList>
    </citation>
    <scope>NUCLEOTIDE SEQUENCE</scope>
    <source>
        <strain evidence="3">CBS 116435</strain>
    </source>
</reference>
<name>A0A9P4Q508_9PEZI</name>
<dbReference type="OrthoDB" id="419598at2759"/>
<evidence type="ECO:0000313" key="3">
    <source>
        <dbReference type="EMBL" id="KAF2719423.1"/>
    </source>
</evidence>
<dbReference type="EMBL" id="MU003811">
    <property type="protein sequence ID" value="KAF2719423.1"/>
    <property type="molecule type" value="Genomic_DNA"/>
</dbReference>
<evidence type="ECO:0000313" key="4">
    <source>
        <dbReference type="Proteomes" id="UP000799441"/>
    </source>
</evidence>
<proteinExistence type="predicted"/>
<evidence type="ECO:0000256" key="1">
    <source>
        <dbReference type="ARBA" id="ARBA00022857"/>
    </source>
</evidence>
<accession>A0A9P4Q508</accession>
<gene>
    <name evidence="3" type="ORF">K431DRAFT_286715</name>
</gene>